<dbReference type="InterPro" id="IPR054597">
    <property type="entry name" value="FeeM_cat"/>
</dbReference>
<dbReference type="Pfam" id="PF21926">
    <property type="entry name" value="FeeM"/>
    <property type="match status" value="1"/>
</dbReference>
<proteinExistence type="predicted"/>
<evidence type="ECO:0000313" key="4">
    <source>
        <dbReference type="Proteomes" id="UP001626593"/>
    </source>
</evidence>
<feature type="domain" description="N-acyl amino acid synthase FeeM catalytic core" evidence="2">
    <location>
        <begin position="59"/>
        <end position="208"/>
    </location>
</feature>
<dbReference type="InterPro" id="IPR016181">
    <property type="entry name" value="Acyl_CoA_acyltransferase"/>
</dbReference>
<protein>
    <submittedName>
        <fullName evidence="3">Long-chain N-acyl amino acid synthase</fullName>
    </submittedName>
</protein>
<gene>
    <name evidence="3" type="ORF">U5817_20535</name>
</gene>
<sequence length="254" mass="28354">MNSVASSHEARQQSVRSPSGAAHARRGFRGEILHHDFALRRNGYHLRIVPPHGPLRADVDRLIHRMYSWRGLTPYQGHDSPGQPIQTTLVACRGDRPFGTLTVGMDLGKGLLADTLYRTEIDSARSRGGQVCEVTRLAMDPEHSTPETLAAIFHLGFIIARLMHGMTDSYIEVHPRHTSYYRRTLGYRVAGPHLTCPRVGAPAVLMHLPLSHAETQALRYGGSTRTNSRNLYQLFLSPTEQRAVLNSLQGRHES</sequence>
<evidence type="ECO:0000259" key="2">
    <source>
        <dbReference type="Pfam" id="PF21926"/>
    </source>
</evidence>
<feature type="compositionally biased region" description="Polar residues" evidence="1">
    <location>
        <begin position="1"/>
        <end position="17"/>
    </location>
</feature>
<dbReference type="RefSeq" id="WP_407278636.1">
    <property type="nucleotide sequence ID" value="NZ_CP141259.1"/>
</dbReference>
<dbReference type="Gene3D" id="3.40.630.30">
    <property type="match status" value="1"/>
</dbReference>
<reference evidence="3 4" key="1">
    <citation type="submission" date="2023-12" db="EMBL/GenBank/DDBJ databases">
        <title>A. evansii MAY27, complete genome.</title>
        <authorList>
            <person name="Wang Y."/>
        </authorList>
    </citation>
    <scope>NUCLEOTIDE SEQUENCE [LARGE SCALE GENOMIC DNA]</scope>
    <source>
        <strain evidence="3 4">MAY27</strain>
    </source>
</reference>
<dbReference type="Proteomes" id="UP001626593">
    <property type="component" value="Chromosome"/>
</dbReference>
<feature type="region of interest" description="Disordered" evidence="1">
    <location>
        <begin position="1"/>
        <end position="23"/>
    </location>
</feature>
<name>A0ABZ1AM74_AROEV</name>
<evidence type="ECO:0000313" key="3">
    <source>
        <dbReference type="EMBL" id="WRL45566.1"/>
    </source>
</evidence>
<evidence type="ECO:0000256" key="1">
    <source>
        <dbReference type="SAM" id="MobiDB-lite"/>
    </source>
</evidence>
<organism evidence="3 4">
    <name type="scientific">Aromatoleum evansii</name>
    <name type="common">Azoarcus evansii</name>
    <dbReference type="NCBI Taxonomy" id="59406"/>
    <lineage>
        <taxon>Bacteria</taxon>
        <taxon>Pseudomonadati</taxon>
        <taxon>Pseudomonadota</taxon>
        <taxon>Betaproteobacteria</taxon>
        <taxon>Rhodocyclales</taxon>
        <taxon>Rhodocyclaceae</taxon>
        <taxon>Aromatoleum</taxon>
    </lineage>
</organism>
<dbReference type="SUPFAM" id="SSF55729">
    <property type="entry name" value="Acyl-CoA N-acyltransferases (Nat)"/>
    <property type="match status" value="1"/>
</dbReference>
<accession>A0ABZ1AM74</accession>
<dbReference type="EMBL" id="CP141259">
    <property type="protein sequence ID" value="WRL45566.1"/>
    <property type="molecule type" value="Genomic_DNA"/>
</dbReference>
<keyword evidence="4" id="KW-1185">Reference proteome</keyword>